<organism evidence="3 4">
    <name type="scientific">Neisseria sicca</name>
    <dbReference type="NCBI Taxonomy" id="490"/>
    <lineage>
        <taxon>Bacteria</taxon>
        <taxon>Pseudomonadati</taxon>
        <taxon>Pseudomonadota</taxon>
        <taxon>Betaproteobacteria</taxon>
        <taxon>Neisseriales</taxon>
        <taxon>Neisseriaceae</taxon>
        <taxon>Neisseria</taxon>
    </lineage>
</organism>
<feature type="signal peptide" evidence="1">
    <location>
        <begin position="1"/>
        <end position="21"/>
    </location>
</feature>
<reference evidence="3" key="1">
    <citation type="submission" date="2020-04" db="EMBL/GenBank/DDBJ databases">
        <title>Deep metagenomics examines the oral microbiome during advanced dental caries in children, revealing novel taxa and co-occurrences with host molecules.</title>
        <authorList>
            <person name="Baker J.L."/>
            <person name="Morton J.T."/>
            <person name="Dinis M."/>
            <person name="Alvarez R."/>
            <person name="Tran N.C."/>
            <person name="Knight R."/>
            <person name="Edlund A."/>
        </authorList>
    </citation>
    <scope>NUCLEOTIDE SEQUENCE</scope>
    <source>
        <strain evidence="3">JCVI_32_bin.62</strain>
    </source>
</reference>
<evidence type="ECO:0000256" key="1">
    <source>
        <dbReference type="SAM" id="SignalP"/>
    </source>
</evidence>
<sequence>MKLKTLLLPFTALALCANAFAATPSDASLERLYQVQKMDALLDQTFQSVEGIVLSDPKIQDFLKNAPEDKRPQLEAVLKKYTTQLIAEINTPQVRAQLHKATLDGIKTVYTQEEVNALIDFYGTTVGQSILNKMPRYLETTMGPMINIINEKYEKSGYDKDLIREIHQIMCGGKNPDQVCTRQTKQTKKTARKK</sequence>
<evidence type="ECO:0000313" key="4">
    <source>
        <dbReference type="Proteomes" id="UP000780345"/>
    </source>
</evidence>
<dbReference type="AlphaFoldDB" id="A0A930GW15"/>
<dbReference type="EMBL" id="JABZQQ010000044">
    <property type="protein sequence ID" value="MBF1265290.1"/>
    <property type="molecule type" value="Genomic_DNA"/>
</dbReference>
<feature type="chain" id="PRO_5037642108" evidence="1">
    <location>
        <begin position="22"/>
        <end position="194"/>
    </location>
</feature>
<feature type="domain" description="DUF2059" evidence="2">
    <location>
        <begin position="107"/>
        <end position="146"/>
    </location>
</feature>
<dbReference type="InterPro" id="IPR018637">
    <property type="entry name" value="DUF2059"/>
</dbReference>
<proteinExistence type="predicted"/>
<accession>A0A930GW15</accession>
<keyword evidence="1" id="KW-0732">Signal</keyword>
<dbReference type="Proteomes" id="UP000780345">
    <property type="component" value="Unassembled WGS sequence"/>
</dbReference>
<comment type="caution">
    <text evidence="3">The sequence shown here is derived from an EMBL/GenBank/DDBJ whole genome shotgun (WGS) entry which is preliminary data.</text>
</comment>
<dbReference type="Pfam" id="PF09832">
    <property type="entry name" value="DUF2059"/>
    <property type="match status" value="1"/>
</dbReference>
<gene>
    <name evidence="3" type="ORF">HXM80_06325</name>
</gene>
<evidence type="ECO:0000313" key="3">
    <source>
        <dbReference type="EMBL" id="MBF1265290.1"/>
    </source>
</evidence>
<protein>
    <submittedName>
        <fullName evidence="3">DUF2059 domain-containing protein</fullName>
    </submittedName>
</protein>
<evidence type="ECO:0000259" key="2">
    <source>
        <dbReference type="Pfam" id="PF09832"/>
    </source>
</evidence>
<name>A0A930GW15_NEISI</name>